<dbReference type="InterPro" id="IPR039539">
    <property type="entry name" value="Ras_GTPase_bind_prot"/>
</dbReference>
<dbReference type="InterPro" id="IPR018222">
    <property type="entry name" value="Nuclear_transport_factor_2_euk"/>
</dbReference>
<dbReference type="GO" id="GO:0005829">
    <property type="term" value="C:cytosol"/>
    <property type="evidence" value="ECO:0007669"/>
    <property type="project" value="TreeGrafter"/>
</dbReference>
<dbReference type="Gene3D" id="3.10.450.50">
    <property type="match status" value="1"/>
</dbReference>
<feature type="compositionally biased region" description="Basic residues" evidence="5">
    <location>
        <begin position="449"/>
        <end position="460"/>
    </location>
</feature>
<protein>
    <recommendedName>
        <fullName evidence="10">NTF2 domain-containing protein</fullName>
    </recommendedName>
</protein>
<dbReference type="CDD" id="cd00590">
    <property type="entry name" value="RRM_SF"/>
    <property type="match status" value="1"/>
</dbReference>
<feature type="region of interest" description="Disordered" evidence="5">
    <location>
        <begin position="426"/>
        <end position="466"/>
    </location>
</feature>
<dbReference type="GO" id="GO:1990904">
    <property type="term" value="C:ribonucleoprotein complex"/>
    <property type="evidence" value="ECO:0007669"/>
    <property type="project" value="TreeGrafter"/>
</dbReference>
<evidence type="ECO:0008006" key="10">
    <source>
        <dbReference type="Google" id="ProtNLM"/>
    </source>
</evidence>
<keyword evidence="9" id="KW-1185">Reference proteome</keyword>
<feature type="region of interest" description="Disordered" evidence="5">
    <location>
        <begin position="530"/>
        <end position="598"/>
    </location>
</feature>
<dbReference type="Pfam" id="PF16135">
    <property type="entry name" value="TDBD"/>
    <property type="match status" value="1"/>
</dbReference>
<dbReference type="CDD" id="cd00780">
    <property type="entry name" value="NTF2"/>
    <property type="match status" value="1"/>
</dbReference>
<dbReference type="EMBL" id="CM017323">
    <property type="protein sequence ID" value="KAE8021811.1"/>
    <property type="molecule type" value="Genomic_DNA"/>
</dbReference>
<dbReference type="GO" id="GO:0003729">
    <property type="term" value="F:mRNA binding"/>
    <property type="evidence" value="ECO:0007669"/>
    <property type="project" value="TreeGrafter"/>
</dbReference>
<dbReference type="InterPro" id="IPR012677">
    <property type="entry name" value="Nucleotide-bd_a/b_plait_sf"/>
</dbReference>
<dbReference type="Gene3D" id="3.30.70.330">
    <property type="match status" value="1"/>
</dbReference>
<organism evidence="8 9">
    <name type="scientific">Carpinus fangiana</name>
    <dbReference type="NCBI Taxonomy" id="176857"/>
    <lineage>
        <taxon>Eukaryota</taxon>
        <taxon>Viridiplantae</taxon>
        <taxon>Streptophyta</taxon>
        <taxon>Embryophyta</taxon>
        <taxon>Tracheophyta</taxon>
        <taxon>Spermatophyta</taxon>
        <taxon>Magnoliopsida</taxon>
        <taxon>eudicotyledons</taxon>
        <taxon>Gunneridae</taxon>
        <taxon>Pentapetalae</taxon>
        <taxon>rosids</taxon>
        <taxon>fabids</taxon>
        <taxon>Fagales</taxon>
        <taxon>Betulaceae</taxon>
        <taxon>Carpinus</taxon>
    </lineage>
</organism>
<feature type="compositionally biased region" description="Polar residues" evidence="5">
    <location>
        <begin position="210"/>
        <end position="223"/>
    </location>
</feature>
<feature type="region of interest" description="Disordered" evidence="5">
    <location>
        <begin position="141"/>
        <end position="237"/>
    </location>
</feature>
<feature type="domain" description="RRM" evidence="6">
    <location>
        <begin position="305"/>
        <end position="382"/>
    </location>
</feature>
<keyword evidence="2 4" id="KW-0694">RNA-binding</keyword>
<dbReference type="SMART" id="SM00360">
    <property type="entry name" value="RRM"/>
    <property type="match status" value="1"/>
</dbReference>
<dbReference type="Proteomes" id="UP000327013">
    <property type="component" value="Chromosome 3"/>
</dbReference>
<dbReference type="InterPro" id="IPR002075">
    <property type="entry name" value="NTF2_dom"/>
</dbReference>
<dbReference type="FunFam" id="3.10.450.50:FF:000003">
    <property type="entry name" value="Nuclear transport factor 2 family protein"/>
    <property type="match status" value="1"/>
</dbReference>
<dbReference type="OrthoDB" id="339151at2759"/>
<keyword evidence="3" id="KW-0539">Nucleus</keyword>
<dbReference type="PANTHER" id="PTHR10693">
    <property type="entry name" value="RAS GTPASE-ACTIVATING PROTEIN-BINDING PROTEIN"/>
    <property type="match status" value="1"/>
</dbReference>
<dbReference type="Pfam" id="PF02136">
    <property type="entry name" value="NTF2"/>
    <property type="match status" value="1"/>
</dbReference>
<feature type="domain" description="NTF2" evidence="7">
    <location>
        <begin position="18"/>
        <end position="134"/>
    </location>
</feature>
<dbReference type="SUPFAM" id="SSF54427">
    <property type="entry name" value="NTF2-like"/>
    <property type="match status" value="1"/>
</dbReference>
<evidence type="ECO:0000256" key="2">
    <source>
        <dbReference type="ARBA" id="ARBA00022884"/>
    </source>
</evidence>
<name>A0A5N6QZC3_9ROSI</name>
<proteinExistence type="predicted"/>
<dbReference type="InterPro" id="IPR035979">
    <property type="entry name" value="RBD_domain_sf"/>
</dbReference>
<dbReference type="GO" id="GO:0005634">
    <property type="term" value="C:nucleus"/>
    <property type="evidence" value="ECO:0007669"/>
    <property type="project" value="UniProtKB-SubCell"/>
</dbReference>
<dbReference type="PANTHER" id="PTHR10693:SF52">
    <property type="entry name" value="RAS GTPASE-ACTIVATING BINDING-LIKE PROTEIN"/>
    <property type="match status" value="1"/>
</dbReference>
<sequence length="705" mass="75881">MALQTENPPAAAPTAQLVGNAFVEQYYHILHHSPESVHRFYQDSSVLSRPDCNGVMTSVTSMQGIHEKIMSLEYKDYKAEIKTADAQKSYKDGVTVLVTGCLTGKDNLRRKFAQSFFLAPQDNGYFVLNDVFRYVEDDEPLDDHAVNGVDDVTTVPLTPDREPIHISDPPATNPETSTVEEDQNVVEKSHDPSQPERQLATEKEAIPQPKSHSNGNDVSTAVESSSSSGQDDAPKKSYASIVKVTRGSSGHTKVYVPTNTIKVVSKTPENLSLGLAVPNSVLEASAPSSVGTPESSNTQEDVEGYSIYIRNLPLGVAVEQLDSEFKKFGPIKQGGIQVRNNKQQGYCFGFVEFHSLSSMNSAIQASPITIGGRKAVVEIKRTTTRVGSSGRGRFSSGRGGYRNDSFKSRGNYGGVRSFSRNDYGSWGDFSGRGRGPVGRGEGYQQGRGRGGRPKKQRNSKAGRDRNRDICVEESCEEDRKVESGDGNSQKEQCVKVLNEFSCLVALTRGVSGVRGGCGVELNGGKGNGLDCGDLGEVPQPPPLSQGSFGSQGSGSSGISESDSQPALARMNKCVEARSPSSAQSSPESEQKPGVYAGMTINGKSNKFAAVVTQNQSNKPTDADKEAKDIVRNVLEGMPSVSTRGDGPNGKRIEGFLYRYRKGEEVRIVCVCHGNFLSPAEFVKHAGGGDVAHPLKHIVVNPTPFL</sequence>
<evidence type="ECO:0000313" key="8">
    <source>
        <dbReference type="EMBL" id="KAE8021811.1"/>
    </source>
</evidence>
<dbReference type="AlphaFoldDB" id="A0A5N6QZC3"/>
<comment type="subcellular location">
    <subcellularLocation>
        <location evidence="1">Nucleus</location>
    </subcellularLocation>
</comment>
<feature type="compositionally biased region" description="Low complexity" evidence="5">
    <location>
        <begin position="384"/>
        <end position="396"/>
    </location>
</feature>
<evidence type="ECO:0000259" key="7">
    <source>
        <dbReference type="PROSITE" id="PS50177"/>
    </source>
</evidence>
<feature type="region of interest" description="Disordered" evidence="5">
    <location>
        <begin position="384"/>
        <end position="406"/>
    </location>
</feature>
<evidence type="ECO:0000256" key="3">
    <source>
        <dbReference type="ARBA" id="ARBA00023242"/>
    </source>
</evidence>
<reference evidence="8 9" key="1">
    <citation type="submission" date="2019-06" db="EMBL/GenBank/DDBJ databases">
        <title>A chromosomal-level reference genome of Carpinus fangiana (Coryloideae, Betulaceae).</title>
        <authorList>
            <person name="Yang X."/>
            <person name="Wang Z."/>
            <person name="Zhang L."/>
            <person name="Hao G."/>
            <person name="Liu J."/>
            <person name="Yang Y."/>
        </authorList>
    </citation>
    <scope>NUCLEOTIDE SEQUENCE [LARGE SCALE GENOMIC DNA]</scope>
    <source>
        <strain evidence="8">Cfa_2016G</strain>
        <tissue evidence="8">Leaf</tissue>
    </source>
</reference>
<accession>A0A5N6QZC3</accession>
<feature type="compositionally biased region" description="Gly residues" evidence="5">
    <location>
        <begin position="430"/>
        <end position="448"/>
    </location>
</feature>
<dbReference type="FunFam" id="3.30.70.330:FF:001141">
    <property type="entry name" value="Ras GTPase-activating protein-binding protein 1"/>
    <property type="match status" value="1"/>
</dbReference>
<dbReference type="SUPFAM" id="SSF54928">
    <property type="entry name" value="RNA-binding domain, RBD"/>
    <property type="match status" value="1"/>
</dbReference>
<feature type="compositionally biased region" description="Low complexity" evidence="5">
    <location>
        <begin position="556"/>
        <end position="565"/>
    </location>
</feature>
<dbReference type="PROSITE" id="PS50102">
    <property type="entry name" value="RRM"/>
    <property type="match status" value="1"/>
</dbReference>
<dbReference type="Pfam" id="PF00076">
    <property type="entry name" value="RRM_1"/>
    <property type="match status" value="1"/>
</dbReference>
<dbReference type="PROSITE" id="PS50177">
    <property type="entry name" value="NTF2_DOMAIN"/>
    <property type="match status" value="1"/>
</dbReference>
<dbReference type="InterPro" id="IPR032308">
    <property type="entry name" value="TDBD"/>
</dbReference>
<evidence type="ECO:0000256" key="1">
    <source>
        <dbReference type="ARBA" id="ARBA00004123"/>
    </source>
</evidence>
<dbReference type="InterPro" id="IPR032710">
    <property type="entry name" value="NTF2-like_dom_sf"/>
</dbReference>
<dbReference type="InterPro" id="IPR000504">
    <property type="entry name" value="RRM_dom"/>
</dbReference>
<feature type="compositionally biased region" description="Basic and acidic residues" evidence="5">
    <location>
        <begin position="185"/>
        <end position="205"/>
    </location>
</feature>
<gene>
    <name evidence="8" type="ORF">FH972_007672</name>
</gene>
<evidence type="ECO:0000259" key="6">
    <source>
        <dbReference type="PROSITE" id="PS50102"/>
    </source>
</evidence>
<feature type="compositionally biased region" description="Low complexity" evidence="5">
    <location>
        <begin position="576"/>
        <end position="587"/>
    </location>
</feature>
<evidence type="ECO:0000256" key="5">
    <source>
        <dbReference type="SAM" id="MobiDB-lite"/>
    </source>
</evidence>
<evidence type="ECO:0000256" key="4">
    <source>
        <dbReference type="PROSITE-ProRule" id="PRU00176"/>
    </source>
</evidence>
<evidence type="ECO:0000313" key="9">
    <source>
        <dbReference type="Proteomes" id="UP000327013"/>
    </source>
</evidence>